<dbReference type="InterPro" id="IPR049941">
    <property type="entry name" value="LPLAT_7/PORCN-like"/>
</dbReference>
<protein>
    <submittedName>
        <fullName evidence="2">Membrane-bound O-acyltransferase domain containing protein 2</fullName>
    </submittedName>
</protein>
<feature type="transmembrane region" description="Helical" evidence="1">
    <location>
        <begin position="78"/>
        <end position="95"/>
    </location>
</feature>
<keyword evidence="1" id="KW-0812">Transmembrane</keyword>
<dbReference type="EMBL" id="JASDAP010000489">
    <property type="protein sequence ID" value="KAK1874747.1"/>
    <property type="molecule type" value="Genomic_DNA"/>
</dbReference>
<comment type="caution">
    <text evidence="2">The sequence shown here is derived from an EMBL/GenBank/DDBJ whole genome shotgun (WGS) entry which is preliminary data.</text>
</comment>
<proteinExistence type="predicted"/>
<sequence>MWHGAYPGYYLTFLTGIFITLAARAVRHNVRPLFLRSRTLKRVYDVMTWAATQICICYMVVPFILLSVGPSLKFYRSWYFGLHVVCILLAVALPVKPRHLRLKEQRHLQATHRNCIQREKTT</sequence>
<keyword evidence="1" id="KW-1133">Transmembrane helix</keyword>
<dbReference type="PANTHER" id="PTHR13906">
    <property type="entry name" value="PORCUPINE"/>
    <property type="match status" value="1"/>
</dbReference>
<accession>A0AAD9ER84</accession>
<reference evidence="2" key="1">
    <citation type="submission" date="2023-04" db="EMBL/GenBank/DDBJ databases">
        <title>Chromosome-level genome of Chaenocephalus aceratus.</title>
        <authorList>
            <person name="Park H."/>
        </authorList>
    </citation>
    <scope>NUCLEOTIDE SEQUENCE</scope>
    <source>
        <strain evidence="2">DE</strain>
        <tissue evidence="2">Muscle</tissue>
    </source>
</reference>
<gene>
    <name evidence="2" type="ORF">KUDE01_006972</name>
</gene>
<feature type="transmembrane region" description="Helical" evidence="1">
    <location>
        <begin position="46"/>
        <end position="66"/>
    </location>
</feature>
<keyword evidence="3" id="KW-1185">Reference proteome</keyword>
<dbReference type="GO" id="GO:0016020">
    <property type="term" value="C:membrane"/>
    <property type="evidence" value="ECO:0007669"/>
    <property type="project" value="TreeGrafter"/>
</dbReference>
<dbReference type="GO" id="GO:0030258">
    <property type="term" value="P:lipid modification"/>
    <property type="evidence" value="ECO:0007669"/>
    <property type="project" value="TreeGrafter"/>
</dbReference>
<keyword evidence="1" id="KW-0472">Membrane</keyword>
<evidence type="ECO:0000256" key="1">
    <source>
        <dbReference type="SAM" id="Phobius"/>
    </source>
</evidence>
<dbReference type="PANTHER" id="PTHR13906:SF7">
    <property type="entry name" value="LYSOPHOSPHOLIPID ACYLTRANSFERASE 2"/>
    <property type="match status" value="1"/>
</dbReference>
<dbReference type="AlphaFoldDB" id="A0AAD9ER84"/>
<dbReference type="GO" id="GO:0016746">
    <property type="term" value="F:acyltransferase activity"/>
    <property type="evidence" value="ECO:0007669"/>
    <property type="project" value="TreeGrafter"/>
</dbReference>
<evidence type="ECO:0000313" key="3">
    <source>
        <dbReference type="Proteomes" id="UP001228049"/>
    </source>
</evidence>
<feature type="transmembrane region" description="Helical" evidence="1">
    <location>
        <begin position="6"/>
        <end position="26"/>
    </location>
</feature>
<name>A0AAD9ER84_DISEL</name>
<dbReference type="Proteomes" id="UP001228049">
    <property type="component" value="Unassembled WGS sequence"/>
</dbReference>
<organism evidence="2 3">
    <name type="scientific">Dissostichus eleginoides</name>
    <name type="common">Patagonian toothfish</name>
    <name type="synonym">Dissostichus amissus</name>
    <dbReference type="NCBI Taxonomy" id="100907"/>
    <lineage>
        <taxon>Eukaryota</taxon>
        <taxon>Metazoa</taxon>
        <taxon>Chordata</taxon>
        <taxon>Craniata</taxon>
        <taxon>Vertebrata</taxon>
        <taxon>Euteleostomi</taxon>
        <taxon>Actinopterygii</taxon>
        <taxon>Neopterygii</taxon>
        <taxon>Teleostei</taxon>
        <taxon>Neoteleostei</taxon>
        <taxon>Acanthomorphata</taxon>
        <taxon>Eupercaria</taxon>
        <taxon>Perciformes</taxon>
        <taxon>Notothenioidei</taxon>
        <taxon>Nototheniidae</taxon>
        <taxon>Dissostichus</taxon>
    </lineage>
</organism>
<evidence type="ECO:0000313" key="2">
    <source>
        <dbReference type="EMBL" id="KAK1874747.1"/>
    </source>
</evidence>